<protein>
    <submittedName>
        <fullName evidence="1">Uncharacterized protein</fullName>
    </submittedName>
</protein>
<dbReference type="EMBL" id="MU827363">
    <property type="protein sequence ID" value="KAJ7351105.1"/>
    <property type="molecule type" value="Genomic_DNA"/>
</dbReference>
<name>A0A9X0CHW1_9CNID</name>
<dbReference type="AlphaFoldDB" id="A0A9X0CHW1"/>
<keyword evidence="2" id="KW-1185">Reference proteome</keyword>
<comment type="caution">
    <text evidence="1">The sequence shown here is derived from an EMBL/GenBank/DDBJ whole genome shotgun (WGS) entry which is preliminary data.</text>
</comment>
<evidence type="ECO:0000313" key="2">
    <source>
        <dbReference type="Proteomes" id="UP001163046"/>
    </source>
</evidence>
<proteinExistence type="predicted"/>
<evidence type="ECO:0000313" key="1">
    <source>
        <dbReference type="EMBL" id="KAJ7351105.1"/>
    </source>
</evidence>
<reference evidence="1" key="1">
    <citation type="submission" date="2023-01" db="EMBL/GenBank/DDBJ databases">
        <title>Genome assembly of the deep-sea coral Lophelia pertusa.</title>
        <authorList>
            <person name="Herrera S."/>
            <person name="Cordes E."/>
        </authorList>
    </citation>
    <scope>NUCLEOTIDE SEQUENCE</scope>
    <source>
        <strain evidence="1">USNM1676648</strain>
        <tissue evidence="1">Polyp</tissue>
    </source>
</reference>
<organism evidence="1 2">
    <name type="scientific">Desmophyllum pertusum</name>
    <dbReference type="NCBI Taxonomy" id="174260"/>
    <lineage>
        <taxon>Eukaryota</taxon>
        <taxon>Metazoa</taxon>
        <taxon>Cnidaria</taxon>
        <taxon>Anthozoa</taxon>
        <taxon>Hexacorallia</taxon>
        <taxon>Scleractinia</taxon>
        <taxon>Caryophylliina</taxon>
        <taxon>Caryophylliidae</taxon>
        <taxon>Desmophyllum</taxon>
    </lineage>
</organism>
<gene>
    <name evidence="1" type="ORF">OS493_036561</name>
</gene>
<dbReference type="Proteomes" id="UP001163046">
    <property type="component" value="Unassembled WGS sequence"/>
</dbReference>
<dbReference type="OrthoDB" id="5987826at2759"/>
<sequence length="122" mass="13793">MDDGEVEVTLLCKVNILNGIEKWKNVTYKIEWFVDGKSNKSEDICATQDGEENDIPCPAEELHSRLPSTHYKIGQWIACKVSAKFAKSPNNVFSTPKNVRAPFFAGLKVIKTYLLLLFSWAL</sequence>
<accession>A0A9X0CHW1</accession>